<organism evidence="1 2">
    <name type="scientific">Bifidobacterium pseudolongum subsp. globosum</name>
    <dbReference type="NCBI Taxonomy" id="1690"/>
    <lineage>
        <taxon>Bacteria</taxon>
        <taxon>Bacillati</taxon>
        <taxon>Actinomycetota</taxon>
        <taxon>Actinomycetes</taxon>
        <taxon>Bifidobacteriales</taxon>
        <taxon>Bifidobacteriaceae</taxon>
        <taxon>Bifidobacterium</taxon>
    </lineage>
</organism>
<dbReference type="AlphaFoldDB" id="A0A4Q5AGX0"/>
<protein>
    <submittedName>
        <fullName evidence="1">DUF1790 domain-containing protein</fullName>
    </submittedName>
</protein>
<name>A0A4Q5AGX0_9BIFI</name>
<gene>
    <name evidence="1" type="ORF">PG2032B_1216</name>
</gene>
<accession>A0A4Q5AGX0</accession>
<evidence type="ECO:0000313" key="1">
    <source>
        <dbReference type="EMBL" id="RYQ26620.1"/>
    </source>
</evidence>
<reference evidence="1 2" key="1">
    <citation type="submission" date="2018-12" db="EMBL/GenBank/DDBJ databases">
        <title>Unveiling genomic diversity among members of the Bifidobacterium pseudolongum species, a widely distributed gut commensal of the animal kingdom.</title>
        <authorList>
            <person name="Lugli G.A."/>
            <person name="Duranti S."/>
            <person name="Albert K."/>
            <person name="Mancabelli L."/>
            <person name="Napoli S."/>
            <person name="Viappiani A."/>
            <person name="Anzalone R."/>
            <person name="Longhi G."/>
            <person name="Milani C."/>
            <person name="Turroni F."/>
            <person name="Alessandri G."/>
            <person name="Sela D.A."/>
            <person name="Van Sinderen D."/>
            <person name="Ventura M."/>
        </authorList>
    </citation>
    <scope>NUCLEOTIDE SEQUENCE [LARGE SCALE GENOMIC DNA]</scope>
    <source>
        <strain evidence="1 2">2032B</strain>
    </source>
</reference>
<dbReference type="Proteomes" id="UP000292535">
    <property type="component" value="Unassembled WGS sequence"/>
</dbReference>
<proteinExistence type="predicted"/>
<dbReference type="EMBL" id="RYUQ01000002">
    <property type="protein sequence ID" value="RYQ26620.1"/>
    <property type="molecule type" value="Genomic_DNA"/>
</dbReference>
<comment type="caution">
    <text evidence="1">The sequence shown here is derived from an EMBL/GenBank/DDBJ whole genome shotgun (WGS) entry which is preliminary data.</text>
</comment>
<evidence type="ECO:0000313" key="2">
    <source>
        <dbReference type="Proteomes" id="UP000292535"/>
    </source>
</evidence>
<dbReference type="RefSeq" id="WP_129853763.1">
    <property type="nucleotide sequence ID" value="NZ_RYUQ01000002.1"/>
</dbReference>
<sequence>MASREELITRIGEYLDQKDLNHYYNNDDHGTDAFVMFTGCPSRIGTLSIKIYPLDEELIFAAVSPVKVDACDVDTMRKASEYLHRATYGMKIGAFDLDFNDGEAQFRASIPVKEAVPNDDTLGMLVAIGPSMWARYGDGFFNVAFLGAEPEKEVADAEGSSEHLAELLRRIRAAQSAEDDDDAEGHGIGVMEC</sequence>